<organism evidence="1 2">
    <name type="scientific">Sphingosinicella microcystinivorans</name>
    <dbReference type="NCBI Taxonomy" id="335406"/>
    <lineage>
        <taxon>Bacteria</taxon>
        <taxon>Pseudomonadati</taxon>
        <taxon>Pseudomonadota</taxon>
        <taxon>Alphaproteobacteria</taxon>
        <taxon>Sphingomonadales</taxon>
        <taxon>Sphingosinicellaceae</taxon>
        <taxon>Sphingosinicella</taxon>
    </lineage>
</organism>
<keyword evidence="2" id="KW-1185">Reference proteome</keyword>
<name>A0ABX9SU97_SPHMI</name>
<evidence type="ECO:0000313" key="2">
    <source>
        <dbReference type="Proteomes" id="UP000276029"/>
    </source>
</evidence>
<accession>A0ABX9SU97</accession>
<dbReference type="RefSeq" id="WP_126494497.1">
    <property type="nucleotide sequence ID" value="NZ_AP018711.1"/>
</dbReference>
<dbReference type="Proteomes" id="UP000276029">
    <property type="component" value="Unassembled WGS sequence"/>
</dbReference>
<dbReference type="EMBL" id="RBWX01000014">
    <property type="protein sequence ID" value="RKS84389.1"/>
    <property type="molecule type" value="Genomic_DNA"/>
</dbReference>
<evidence type="ECO:0000313" key="1">
    <source>
        <dbReference type="EMBL" id="RKS84389.1"/>
    </source>
</evidence>
<gene>
    <name evidence="1" type="ORF">DFR51_3728</name>
</gene>
<protein>
    <submittedName>
        <fullName evidence="1">Uncharacterized protein</fullName>
    </submittedName>
</protein>
<comment type="caution">
    <text evidence="1">The sequence shown here is derived from an EMBL/GenBank/DDBJ whole genome shotgun (WGS) entry which is preliminary data.</text>
</comment>
<reference evidence="1 2" key="1">
    <citation type="submission" date="2018-10" db="EMBL/GenBank/DDBJ databases">
        <title>Genomic Encyclopedia of Type Strains, Phase IV (KMG-IV): sequencing the most valuable type-strain genomes for metagenomic binning, comparative biology and taxonomic classification.</title>
        <authorList>
            <person name="Goeker M."/>
        </authorList>
    </citation>
    <scope>NUCLEOTIDE SEQUENCE [LARGE SCALE GENOMIC DNA]</scope>
    <source>
        <strain evidence="1 2">DSM 19791</strain>
    </source>
</reference>
<proteinExistence type="predicted"/>
<sequence>MLLKMAAGFLAGRVLHLPNAARAEPISLEKAVRRALAIGDWPDHLANAPDTVVGPGTFPAGAST</sequence>